<dbReference type="Pfam" id="PF00135">
    <property type="entry name" value="COesterase"/>
    <property type="match status" value="1"/>
</dbReference>
<evidence type="ECO:0000256" key="1">
    <source>
        <dbReference type="ARBA" id="ARBA00023180"/>
    </source>
</evidence>
<dbReference type="KEGG" id="tnl:113505922"/>
<dbReference type="Gene3D" id="3.40.50.1820">
    <property type="entry name" value="alpha/beta hydrolase"/>
    <property type="match status" value="1"/>
</dbReference>
<dbReference type="PROSITE" id="PS00941">
    <property type="entry name" value="CARBOXYLESTERASE_B_2"/>
    <property type="match status" value="1"/>
</dbReference>
<dbReference type="Proteomes" id="UP000322000">
    <property type="component" value="Chromosome 27"/>
</dbReference>
<dbReference type="InterPro" id="IPR050309">
    <property type="entry name" value="Type-B_Carboxylest/Lipase"/>
</dbReference>
<sequence>MRVTGVIISFFICCALPSIFCDDYIVEVKQGQLAGLLEKDITGDYDFYSFRGIPYAKPPVGKLRFKAPQEADSWSGVRDASQHGNVCPQFNPISNQYNYGSEDCLFLNVYTPTLNTTESLPVLVYIHGGAYLFGDGNDNLYRPDFLVSKDVVVVTLNYRLETLGFLSLGTEEVPGNAALKDQVLALKWVQENIAKFGGNPKEVTILGGTAGGSSVAYHIISPMAKGLFKRAISMSGAPSCDWASTYHPEERGFQLAKMLRGDEKEITDKTELLEYLQGVPPEQLINVQPRVLASEKVRNVLFKMEYFTPIIEIDFGKNENFITKDPFKSLTKEDVNDVEVMFSYNGQEALLLVDLYNASLISQYYTYDEMFVPDKLAHNILPSQNLEIAEEIVKYYFGDKKVSNENIAEFINYASFASINYDVQRFFRKISKFVKSYFFKFSYFTSRNVYGSAGSKYGLGQTSHFDEVFYLFHSKDLNLPVDKNSKEYELIQTITTAITNFAKYGNPSPSESSIGITWSEYNTDTKYYVDFTNDALVVGQDADGKDIDFWESIFTRVGIKF</sequence>
<gene>
    <name evidence="5" type="primary">LOC113505922</name>
</gene>
<feature type="chain" id="PRO_5028940178" evidence="2">
    <location>
        <begin position="22"/>
        <end position="561"/>
    </location>
</feature>
<dbReference type="InterPro" id="IPR002018">
    <property type="entry name" value="CarbesteraseB"/>
</dbReference>
<accession>A0A7E5WWQ9</accession>
<protein>
    <submittedName>
        <fullName evidence="5">Esterase B1-like</fullName>
    </submittedName>
</protein>
<name>A0A7E5WWQ9_TRINI</name>
<evidence type="ECO:0000259" key="3">
    <source>
        <dbReference type="Pfam" id="PF00135"/>
    </source>
</evidence>
<evidence type="ECO:0000313" key="5">
    <source>
        <dbReference type="RefSeq" id="XP_026744596.1"/>
    </source>
</evidence>
<feature type="signal peptide" evidence="2">
    <location>
        <begin position="1"/>
        <end position="21"/>
    </location>
</feature>
<dbReference type="PANTHER" id="PTHR11559">
    <property type="entry name" value="CARBOXYLESTERASE"/>
    <property type="match status" value="1"/>
</dbReference>
<keyword evidence="4" id="KW-1185">Reference proteome</keyword>
<dbReference type="SUPFAM" id="SSF53474">
    <property type="entry name" value="alpha/beta-Hydrolases"/>
    <property type="match status" value="1"/>
</dbReference>
<keyword evidence="2" id="KW-0732">Signal</keyword>
<keyword evidence="1" id="KW-0325">Glycoprotein</keyword>
<dbReference type="GeneID" id="113505922"/>
<evidence type="ECO:0000313" key="4">
    <source>
        <dbReference type="Proteomes" id="UP000322000"/>
    </source>
</evidence>
<dbReference type="AlphaFoldDB" id="A0A7E5WWQ9"/>
<evidence type="ECO:0000256" key="2">
    <source>
        <dbReference type="SAM" id="SignalP"/>
    </source>
</evidence>
<proteinExistence type="predicted"/>
<dbReference type="RefSeq" id="XP_026744596.1">
    <property type="nucleotide sequence ID" value="XM_026888795.1"/>
</dbReference>
<dbReference type="InParanoid" id="A0A7E5WWQ9"/>
<organism evidence="4 5">
    <name type="scientific">Trichoplusia ni</name>
    <name type="common">Cabbage looper</name>
    <dbReference type="NCBI Taxonomy" id="7111"/>
    <lineage>
        <taxon>Eukaryota</taxon>
        <taxon>Metazoa</taxon>
        <taxon>Ecdysozoa</taxon>
        <taxon>Arthropoda</taxon>
        <taxon>Hexapoda</taxon>
        <taxon>Insecta</taxon>
        <taxon>Pterygota</taxon>
        <taxon>Neoptera</taxon>
        <taxon>Endopterygota</taxon>
        <taxon>Lepidoptera</taxon>
        <taxon>Glossata</taxon>
        <taxon>Ditrysia</taxon>
        <taxon>Noctuoidea</taxon>
        <taxon>Noctuidae</taxon>
        <taxon>Plusiinae</taxon>
        <taxon>Trichoplusia</taxon>
    </lineage>
</organism>
<dbReference type="InterPro" id="IPR019819">
    <property type="entry name" value="Carboxylesterase_B_CS"/>
</dbReference>
<feature type="domain" description="Carboxylesterase type B" evidence="3">
    <location>
        <begin position="23"/>
        <end position="550"/>
    </location>
</feature>
<dbReference type="InterPro" id="IPR029058">
    <property type="entry name" value="AB_hydrolase_fold"/>
</dbReference>
<reference evidence="5" key="1">
    <citation type="submission" date="2025-08" db="UniProtKB">
        <authorList>
            <consortium name="RefSeq"/>
        </authorList>
    </citation>
    <scope>IDENTIFICATION</scope>
</reference>
<dbReference type="FunCoup" id="A0A7E5WWQ9">
    <property type="interactions" value="66"/>
</dbReference>
<dbReference type="OrthoDB" id="19653at2759"/>